<proteinExistence type="predicted"/>
<evidence type="ECO:0000313" key="3">
    <source>
        <dbReference type="WBParaSite" id="SBAD_0000103601-mRNA-1"/>
    </source>
</evidence>
<reference evidence="3" key="1">
    <citation type="submission" date="2016-06" db="UniProtKB">
        <authorList>
            <consortium name="WormBaseParasite"/>
        </authorList>
    </citation>
    <scope>IDENTIFICATION</scope>
</reference>
<protein>
    <submittedName>
        <fullName evidence="3">2-Hacid_dh domain-containing protein</fullName>
    </submittedName>
</protein>
<name>A0A183IBL0_9BILA</name>
<dbReference type="WBParaSite" id="SBAD_0000103601-mRNA-1">
    <property type="protein sequence ID" value="SBAD_0000103601-mRNA-1"/>
    <property type="gene ID" value="SBAD_0000103601"/>
</dbReference>
<sequence length="87" mass="9760">MYEMGWNVMVLDDAIRDQITTDVIILTKELKDAKRLAADSVYCRSLAGATTLNCVVEYRDIDWMPGVEQEAKEVAAFDAVPPSSKNY</sequence>
<evidence type="ECO:0000313" key="2">
    <source>
        <dbReference type="Proteomes" id="UP000270296"/>
    </source>
</evidence>
<dbReference type="EMBL" id="UZAM01006680">
    <property type="protein sequence ID" value="VDO92879.1"/>
    <property type="molecule type" value="Genomic_DNA"/>
</dbReference>
<reference evidence="1 2" key="2">
    <citation type="submission" date="2018-11" db="EMBL/GenBank/DDBJ databases">
        <authorList>
            <consortium name="Pathogen Informatics"/>
        </authorList>
    </citation>
    <scope>NUCLEOTIDE SEQUENCE [LARGE SCALE GENOMIC DNA]</scope>
</reference>
<evidence type="ECO:0000313" key="1">
    <source>
        <dbReference type="EMBL" id="VDO92879.1"/>
    </source>
</evidence>
<accession>A0A183IBL0</accession>
<keyword evidence="2" id="KW-1185">Reference proteome</keyword>
<dbReference type="AlphaFoldDB" id="A0A183IBL0"/>
<organism evidence="3">
    <name type="scientific">Soboliphyme baturini</name>
    <dbReference type="NCBI Taxonomy" id="241478"/>
    <lineage>
        <taxon>Eukaryota</taxon>
        <taxon>Metazoa</taxon>
        <taxon>Ecdysozoa</taxon>
        <taxon>Nematoda</taxon>
        <taxon>Enoplea</taxon>
        <taxon>Dorylaimia</taxon>
        <taxon>Dioctophymatida</taxon>
        <taxon>Dioctophymatoidea</taxon>
        <taxon>Soboliphymatidae</taxon>
        <taxon>Soboliphyme</taxon>
    </lineage>
</organism>
<gene>
    <name evidence="1" type="ORF">SBAD_LOCUS1004</name>
</gene>
<dbReference type="Proteomes" id="UP000270296">
    <property type="component" value="Unassembled WGS sequence"/>
</dbReference>